<dbReference type="OrthoDB" id="545910at2759"/>
<dbReference type="GO" id="GO:0008198">
    <property type="term" value="F:ferrous iron binding"/>
    <property type="evidence" value="ECO:0007669"/>
    <property type="project" value="TreeGrafter"/>
</dbReference>
<evidence type="ECO:0000313" key="6">
    <source>
        <dbReference type="Proteomes" id="UP000541444"/>
    </source>
</evidence>
<dbReference type="EMBL" id="JACGCM010002086">
    <property type="protein sequence ID" value="KAF6145094.1"/>
    <property type="molecule type" value="Genomic_DNA"/>
</dbReference>
<feature type="binding site" evidence="2">
    <location>
        <position position="141"/>
    </location>
    <ligand>
        <name>substrate</name>
    </ligand>
</feature>
<dbReference type="Gene3D" id="2.60.120.590">
    <property type="entry name" value="Alpha-ketoglutarate-dependent dioxygenase AlkB-like"/>
    <property type="match status" value="1"/>
</dbReference>
<evidence type="ECO:0000256" key="2">
    <source>
        <dbReference type="PIRSR" id="PIRSR632852-1"/>
    </source>
</evidence>
<evidence type="ECO:0000256" key="3">
    <source>
        <dbReference type="SAM" id="MobiDB-lite"/>
    </source>
</evidence>
<dbReference type="FunFam" id="2.60.120.590:FF:000015">
    <property type="entry name" value="DNA oxidative demethylase ALKBH2"/>
    <property type="match status" value="1"/>
</dbReference>
<feature type="binding site" evidence="2">
    <location>
        <position position="138"/>
    </location>
    <ligand>
        <name>2-oxoglutarate</name>
        <dbReference type="ChEBI" id="CHEBI:16810"/>
    </ligand>
</feature>
<dbReference type="InterPro" id="IPR005123">
    <property type="entry name" value="Oxoglu/Fe-dep_dioxygenase_dom"/>
</dbReference>
<accession>A0A7J7LRF0</accession>
<feature type="binding site" evidence="2">
    <location>
        <position position="237"/>
    </location>
    <ligand>
        <name>2-oxoglutarate</name>
        <dbReference type="ChEBI" id="CHEBI:16810"/>
    </ligand>
</feature>
<dbReference type="AlphaFoldDB" id="A0A7J7LRF0"/>
<organism evidence="5 6">
    <name type="scientific">Kingdonia uniflora</name>
    <dbReference type="NCBI Taxonomy" id="39325"/>
    <lineage>
        <taxon>Eukaryota</taxon>
        <taxon>Viridiplantae</taxon>
        <taxon>Streptophyta</taxon>
        <taxon>Embryophyta</taxon>
        <taxon>Tracheophyta</taxon>
        <taxon>Spermatophyta</taxon>
        <taxon>Magnoliopsida</taxon>
        <taxon>Ranunculales</taxon>
        <taxon>Circaeasteraceae</taxon>
        <taxon>Kingdonia</taxon>
    </lineage>
</organism>
<dbReference type="Pfam" id="PF13532">
    <property type="entry name" value="2OG-FeII_Oxy_2"/>
    <property type="match status" value="1"/>
</dbReference>
<dbReference type="PANTHER" id="PTHR31573">
    <property type="entry name" value="ALPHA-KETOGLUTARATE-DEPENDENT DIOXYGENASE ALKB HOMOLOG 2"/>
    <property type="match status" value="1"/>
</dbReference>
<feature type="binding site" evidence="2">
    <location>
        <position position="225"/>
    </location>
    <ligand>
        <name>2-oxoglutarate</name>
        <dbReference type="ChEBI" id="CHEBI:16810"/>
    </ligand>
</feature>
<gene>
    <name evidence="5" type="ORF">GIB67_013445</name>
</gene>
<protein>
    <recommendedName>
        <fullName evidence="4">Fe2OG dioxygenase domain-containing protein</fullName>
    </recommendedName>
</protein>
<comment type="caution">
    <text evidence="5">The sequence shown here is derived from an EMBL/GenBank/DDBJ whole genome shotgun (WGS) entry which is preliminary data.</text>
</comment>
<dbReference type="InterPro" id="IPR032852">
    <property type="entry name" value="ALKBH2"/>
</dbReference>
<dbReference type="PANTHER" id="PTHR31573:SF1">
    <property type="entry name" value="DNA OXIDATIVE DEMETHYLASE ALKBH2"/>
    <property type="match status" value="1"/>
</dbReference>
<dbReference type="GO" id="GO:0006307">
    <property type="term" value="P:DNA alkylation repair"/>
    <property type="evidence" value="ECO:0007669"/>
    <property type="project" value="TreeGrafter"/>
</dbReference>
<sequence>MLRIESKNPNFEEGEIKSRRTSVLELGEGSEVVYIPRFLAFDESSKWLGYLDKEIPWTRPLIRVFGRSCNQPRDTCYVASGGLPELRYSGYQPHAYSWDDFPPLKEILEAVHEALPGSSFNSLLLNRYKSGSDYVSWHADDEKLYGPTPEIASVSFGCEREFLLRKKPIKTPKVSLLSAVQGGKSEEQPTSERPKKSKQDDHHSFMLKHGSMLVMRGNTQRDWVHSVPKRARADAVRINLTFRWVL</sequence>
<feature type="compositionally biased region" description="Basic and acidic residues" evidence="3">
    <location>
        <begin position="184"/>
        <end position="202"/>
    </location>
</feature>
<dbReference type="InterPro" id="IPR027450">
    <property type="entry name" value="AlkB-like"/>
</dbReference>
<evidence type="ECO:0000313" key="5">
    <source>
        <dbReference type="EMBL" id="KAF6145094.1"/>
    </source>
</evidence>
<evidence type="ECO:0000259" key="4">
    <source>
        <dbReference type="PROSITE" id="PS51471"/>
    </source>
</evidence>
<feature type="binding site" evidence="2">
    <location>
        <begin position="65"/>
        <end position="67"/>
    </location>
    <ligand>
        <name>substrate</name>
    </ligand>
</feature>
<feature type="binding site" evidence="2">
    <location>
        <position position="128"/>
    </location>
    <ligand>
        <name>2-oxoglutarate</name>
        <dbReference type="ChEBI" id="CHEBI:16810"/>
    </ligand>
</feature>
<dbReference type="SUPFAM" id="SSF51197">
    <property type="entry name" value="Clavaminate synthase-like"/>
    <property type="match status" value="1"/>
</dbReference>
<dbReference type="Proteomes" id="UP000541444">
    <property type="component" value="Unassembled WGS sequence"/>
</dbReference>
<name>A0A7J7LRF0_9MAGN</name>
<feature type="binding site" evidence="2">
    <location>
        <position position="126"/>
    </location>
    <ligand>
        <name>2-oxoglutarate</name>
        <dbReference type="ChEBI" id="CHEBI:16810"/>
    </ligand>
</feature>
<comment type="similarity">
    <text evidence="1">Belongs to the alkB family.</text>
</comment>
<dbReference type="InterPro" id="IPR037151">
    <property type="entry name" value="AlkB-like_sf"/>
</dbReference>
<feature type="region of interest" description="Disordered" evidence="3">
    <location>
        <begin position="175"/>
        <end position="202"/>
    </location>
</feature>
<dbReference type="PROSITE" id="PS51471">
    <property type="entry name" value="FE2OG_OXY"/>
    <property type="match status" value="1"/>
</dbReference>
<feature type="binding site" evidence="2">
    <location>
        <position position="241"/>
    </location>
    <ligand>
        <name>2-oxoglutarate</name>
        <dbReference type="ChEBI" id="CHEBI:16810"/>
    </ligand>
</feature>
<feature type="domain" description="Fe2OG dioxygenase" evidence="4">
    <location>
        <begin position="119"/>
        <end position="246"/>
    </location>
</feature>
<reference evidence="5 6" key="1">
    <citation type="journal article" date="2020" name="IScience">
        <title>Genome Sequencing of the Endangered Kingdonia uniflora (Circaeasteraceae, Ranunculales) Reveals Potential Mechanisms of Evolutionary Specialization.</title>
        <authorList>
            <person name="Sun Y."/>
            <person name="Deng T."/>
            <person name="Zhang A."/>
            <person name="Moore M.J."/>
            <person name="Landis J.B."/>
            <person name="Lin N."/>
            <person name="Zhang H."/>
            <person name="Zhang X."/>
            <person name="Huang J."/>
            <person name="Zhang X."/>
            <person name="Sun H."/>
            <person name="Wang H."/>
        </authorList>
    </citation>
    <scope>NUCLEOTIDE SEQUENCE [LARGE SCALE GENOMIC DNA]</scope>
    <source>
        <strain evidence="5">TB1705</strain>
        <tissue evidence="5">Leaf</tissue>
    </source>
</reference>
<proteinExistence type="inferred from homology"/>
<evidence type="ECO:0000256" key="1">
    <source>
        <dbReference type="ARBA" id="ARBA00007879"/>
    </source>
</evidence>
<keyword evidence="6" id="KW-1185">Reference proteome</keyword>
<dbReference type="GO" id="GO:0035516">
    <property type="term" value="F:broad specificity oxidative DNA demethylase activity"/>
    <property type="evidence" value="ECO:0007669"/>
    <property type="project" value="TreeGrafter"/>
</dbReference>
<feature type="binding site" evidence="2">
    <location>
        <position position="243"/>
    </location>
    <ligand>
        <name>2-oxoglutarate</name>
        <dbReference type="ChEBI" id="CHEBI:16810"/>
    </ligand>
</feature>
<dbReference type="GO" id="GO:0051747">
    <property type="term" value="F:cytosine C-5 DNA demethylase activity"/>
    <property type="evidence" value="ECO:0007669"/>
    <property type="project" value="TreeGrafter"/>
</dbReference>